<dbReference type="CDD" id="cd18580">
    <property type="entry name" value="ABC_6TM_ABCC_D2"/>
    <property type="match status" value="1"/>
</dbReference>
<keyword evidence="5 13" id="KW-0396">Initiation factor</keyword>
<evidence type="ECO:0000256" key="2">
    <source>
        <dbReference type="ARBA" id="ARBA00009726"/>
    </source>
</evidence>
<dbReference type="GO" id="GO:0016887">
    <property type="term" value="F:ATP hydrolysis activity"/>
    <property type="evidence" value="ECO:0007669"/>
    <property type="project" value="InterPro"/>
</dbReference>
<dbReference type="SMART" id="SM00382">
    <property type="entry name" value="AAA"/>
    <property type="match status" value="2"/>
</dbReference>
<comment type="similarity">
    <text evidence="13">Belongs to the eIF-3 subunit G family.</text>
</comment>
<dbReference type="InterPro" id="IPR011527">
    <property type="entry name" value="ABC1_TM_dom"/>
</dbReference>
<feature type="domain" description="ABC transmembrane type-1" evidence="19">
    <location>
        <begin position="666"/>
        <end position="932"/>
    </location>
</feature>
<evidence type="ECO:0000259" key="17">
    <source>
        <dbReference type="PROSITE" id="PS50102"/>
    </source>
</evidence>
<gene>
    <name evidence="20" type="primary">SmABCC19</name>
    <name evidence="20" type="ORF">SELMODRAFT_417560</name>
</gene>
<dbReference type="InterPro" id="IPR003593">
    <property type="entry name" value="AAA+_ATPase"/>
</dbReference>
<evidence type="ECO:0000256" key="5">
    <source>
        <dbReference type="ARBA" id="ARBA00022540"/>
    </source>
</evidence>
<keyword evidence="6 16" id="KW-0812">Transmembrane</keyword>
<feature type="domain" description="ABC transmembrane type-1" evidence="19">
    <location>
        <begin position="90"/>
        <end position="358"/>
    </location>
</feature>
<keyword evidence="12 16" id="KW-0472">Membrane</keyword>
<dbReference type="InterPro" id="IPR044726">
    <property type="entry name" value="ABCC_6TM_D2"/>
</dbReference>
<feature type="transmembrane region" description="Helical" evidence="16">
    <location>
        <begin position="307"/>
        <end position="325"/>
    </location>
</feature>
<keyword evidence="8" id="KW-0547">Nucleotide-binding</keyword>
<dbReference type="HOGENOM" id="CLU_000604_27_1_1"/>
<dbReference type="FunFam" id="1.20.1560.10:FF:000003">
    <property type="entry name" value="ABC transporter C family member 10"/>
    <property type="match status" value="1"/>
</dbReference>
<dbReference type="GO" id="GO:0016282">
    <property type="term" value="C:eukaryotic 43S preinitiation complex"/>
    <property type="evidence" value="ECO:0007669"/>
    <property type="project" value="UniProtKB-UniRule"/>
</dbReference>
<dbReference type="FunFam" id="3.40.50.300:FF:000973">
    <property type="entry name" value="Multidrug resistance-associated protein 4"/>
    <property type="match status" value="1"/>
</dbReference>
<dbReference type="Proteomes" id="UP000001514">
    <property type="component" value="Unassembled WGS sequence"/>
</dbReference>
<dbReference type="Gene3D" id="3.30.70.330">
    <property type="match status" value="1"/>
</dbReference>
<dbReference type="GO" id="GO:0033290">
    <property type="term" value="C:eukaryotic 48S preinitiation complex"/>
    <property type="evidence" value="ECO:0007669"/>
    <property type="project" value="UniProtKB-UniRule"/>
</dbReference>
<dbReference type="Pfam" id="PF00664">
    <property type="entry name" value="ABC_membrane"/>
    <property type="match status" value="2"/>
</dbReference>
<feature type="domain" description="ABC transporter" evidence="18">
    <location>
        <begin position="969"/>
        <end position="1204"/>
    </location>
</feature>
<reference evidence="20 21" key="1">
    <citation type="journal article" date="2011" name="Science">
        <title>The Selaginella genome identifies genetic changes associated with the evolution of vascular plants.</title>
        <authorList>
            <person name="Banks J.A."/>
            <person name="Nishiyama T."/>
            <person name="Hasebe M."/>
            <person name="Bowman J.L."/>
            <person name="Gribskov M."/>
            <person name="dePamphilis C."/>
            <person name="Albert V.A."/>
            <person name="Aono N."/>
            <person name="Aoyama T."/>
            <person name="Ambrose B.A."/>
            <person name="Ashton N.W."/>
            <person name="Axtell M.J."/>
            <person name="Barker E."/>
            <person name="Barker M.S."/>
            <person name="Bennetzen J.L."/>
            <person name="Bonawitz N.D."/>
            <person name="Chapple C."/>
            <person name="Cheng C."/>
            <person name="Correa L.G."/>
            <person name="Dacre M."/>
            <person name="DeBarry J."/>
            <person name="Dreyer I."/>
            <person name="Elias M."/>
            <person name="Engstrom E.M."/>
            <person name="Estelle M."/>
            <person name="Feng L."/>
            <person name="Finet C."/>
            <person name="Floyd S.K."/>
            <person name="Frommer W.B."/>
            <person name="Fujita T."/>
            <person name="Gramzow L."/>
            <person name="Gutensohn M."/>
            <person name="Harholt J."/>
            <person name="Hattori M."/>
            <person name="Heyl A."/>
            <person name="Hirai T."/>
            <person name="Hiwatashi Y."/>
            <person name="Ishikawa M."/>
            <person name="Iwata M."/>
            <person name="Karol K.G."/>
            <person name="Koehler B."/>
            <person name="Kolukisaoglu U."/>
            <person name="Kubo M."/>
            <person name="Kurata T."/>
            <person name="Lalonde S."/>
            <person name="Li K."/>
            <person name="Li Y."/>
            <person name="Litt A."/>
            <person name="Lyons E."/>
            <person name="Manning G."/>
            <person name="Maruyama T."/>
            <person name="Michael T.P."/>
            <person name="Mikami K."/>
            <person name="Miyazaki S."/>
            <person name="Morinaga S."/>
            <person name="Murata T."/>
            <person name="Mueller-Roeber B."/>
            <person name="Nelson D.R."/>
            <person name="Obara M."/>
            <person name="Oguri Y."/>
            <person name="Olmstead R.G."/>
            <person name="Onodera N."/>
            <person name="Petersen B.L."/>
            <person name="Pils B."/>
            <person name="Prigge M."/>
            <person name="Rensing S.A."/>
            <person name="Riano-Pachon D.M."/>
            <person name="Roberts A.W."/>
            <person name="Sato Y."/>
            <person name="Scheller H.V."/>
            <person name="Schulz B."/>
            <person name="Schulz C."/>
            <person name="Shakirov E.V."/>
            <person name="Shibagaki N."/>
            <person name="Shinohara N."/>
            <person name="Shippen D.E."/>
            <person name="Soerensen I."/>
            <person name="Sotooka R."/>
            <person name="Sugimoto N."/>
            <person name="Sugita M."/>
            <person name="Sumikawa N."/>
            <person name="Tanurdzic M."/>
            <person name="Theissen G."/>
            <person name="Ulvskov P."/>
            <person name="Wakazuki S."/>
            <person name="Weng J.K."/>
            <person name="Willats W.W."/>
            <person name="Wipf D."/>
            <person name="Wolf P.G."/>
            <person name="Yang L."/>
            <person name="Zimmer A.D."/>
            <person name="Zhu Q."/>
            <person name="Mitros T."/>
            <person name="Hellsten U."/>
            <person name="Loque D."/>
            <person name="Otillar R."/>
            <person name="Salamov A."/>
            <person name="Schmutz J."/>
            <person name="Shapiro H."/>
            <person name="Lindquist E."/>
            <person name="Lucas S."/>
            <person name="Rokhsar D."/>
            <person name="Grigoriev I.V."/>
        </authorList>
    </citation>
    <scope>NUCLEOTIDE SEQUENCE [LARGE SCALE GENOMIC DNA]</scope>
</reference>
<dbReference type="GO" id="GO:0005524">
    <property type="term" value="F:ATP binding"/>
    <property type="evidence" value="ECO:0007669"/>
    <property type="project" value="UniProtKB-KW"/>
</dbReference>
<dbReference type="Gene3D" id="1.20.1560.10">
    <property type="entry name" value="ABC transporter type 1, transmembrane domain"/>
    <property type="match status" value="2"/>
</dbReference>
<dbReference type="FunFam" id="3.40.50.300:FF:000163">
    <property type="entry name" value="Multidrug resistance-associated protein member 4"/>
    <property type="match status" value="1"/>
</dbReference>
<keyword evidence="7" id="KW-0677">Repeat</keyword>
<dbReference type="InterPro" id="IPR017871">
    <property type="entry name" value="ABC_transporter-like_CS"/>
</dbReference>
<evidence type="ECO:0000256" key="13">
    <source>
        <dbReference type="HAMAP-Rule" id="MF_03006"/>
    </source>
</evidence>
<dbReference type="InterPro" id="IPR034240">
    <property type="entry name" value="eIF3G_RRM"/>
</dbReference>
<dbReference type="CDD" id="cd18579">
    <property type="entry name" value="ABC_6TM_ABCC_D1"/>
    <property type="match status" value="1"/>
</dbReference>
<dbReference type="CDD" id="cd03250">
    <property type="entry name" value="ABCC_MRP_domain1"/>
    <property type="match status" value="1"/>
</dbReference>
<feature type="region of interest" description="Disordered" evidence="15">
    <location>
        <begin position="605"/>
        <end position="625"/>
    </location>
</feature>
<evidence type="ECO:0000256" key="11">
    <source>
        <dbReference type="ARBA" id="ARBA00022989"/>
    </source>
</evidence>
<dbReference type="InterPro" id="IPR003439">
    <property type="entry name" value="ABC_transporter-like_ATP-bd"/>
</dbReference>
<comment type="subcellular location">
    <subcellularLocation>
        <location evidence="13">Cytoplasm</location>
    </subcellularLocation>
    <subcellularLocation>
        <location evidence="1">Membrane</location>
        <topology evidence="1">Multi-pass membrane protein</topology>
    </subcellularLocation>
</comment>
<dbReference type="InterPro" id="IPR027417">
    <property type="entry name" value="P-loop_NTPase"/>
</dbReference>
<evidence type="ECO:0000256" key="14">
    <source>
        <dbReference type="PROSITE-ProRule" id="PRU00176"/>
    </source>
</evidence>
<proteinExistence type="inferred from homology"/>
<dbReference type="KEGG" id="smo:SELMODRAFT_417560"/>
<dbReference type="PROSITE" id="PS50893">
    <property type="entry name" value="ABC_TRANSPORTER_2"/>
    <property type="match status" value="2"/>
</dbReference>
<evidence type="ECO:0000256" key="7">
    <source>
        <dbReference type="ARBA" id="ARBA00022737"/>
    </source>
</evidence>
<dbReference type="GO" id="GO:0005852">
    <property type="term" value="C:eukaryotic translation initiation factor 3 complex"/>
    <property type="evidence" value="ECO:0007669"/>
    <property type="project" value="UniProtKB-UniRule"/>
</dbReference>
<dbReference type="Gene3D" id="3.40.50.300">
    <property type="entry name" value="P-loop containing nucleotide triphosphate hydrolases"/>
    <property type="match status" value="2"/>
</dbReference>
<comment type="similarity">
    <text evidence="2">Belongs to the ABC transporter superfamily. ABCC family. Conjugate transporter (TC 3.A.1.208) subfamily.</text>
</comment>
<feature type="compositionally biased region" description="Basic and acidic residues" evidence="15">
    <location>
        <begin position="1361"/>
        <end position="1370"/>
    </location>
</feature>
<evidence type="ECO:0000256" key="12">
    <source>
        <dbReference type="ARBA" id="ARBA00023136"/>
    </source>
</evidence>
<dbReference type="InterPro" id="IPR012677">
    <property type="entry name" value="Nucleotide-bd_a/b_plait_sf"/>
</dbReference>
<dbReference type="GO" id="GO:0003743">
    <property type="term" value="F:translation initiation factor activity"/>
    <property type="evidence" value="ECO:0007669"/>
    <property type="project" value="UniProtKB-UniRule"/>
</dbReference>
<accession>D8S2V2</accession>
<dbReference type="Gramene" id="EFJ21154">
    <property type="protein sequence ID" value="EFJ21154"/>
    <property type="gene ID" value="SELMODRAFT_417560"/>
</dbReference>
<evidence type="ECO:0000256" key="15">
    <source>
        <dbReference type="SAM" id="MobiDB-lite"/>
    </source>
</evidence>
<dbReference type="InterPro" id="IPR050173">
    <property type="entry name" value="ABC_transporter_C-like"/>
</dbReference>
<name>D8S2V2_SELML</name>
<feature type="compositionally biased region" description="Basic and acidic residues" evidence="15">
    <location>
        <begin position="616"/>
        <end position="625"/>
    </location>
</feature>
<keyword evidence="14" id="KW-0694">RNA-binding</keyword>
<dbReference type="InterPro" id="IPR035979">
    <property type="entry name" value="RBD_domain_sf"/>
</dbReference>
<feature type="transmembrane region" description="Helical" evidence="16">
    <location>
        <begin position="693"/>
        <end position="720"/>
    </location>
</feature>
<evidence type="ECO:0000256" key="3">
    <source>
        <dbReference type="ARBA" id="ARBA00022448"/>
    </source>
</evidence>
<dbReference type="InterPro" id="IPR044746">
    <property type="entry name" value="ABCC_6TM_D1"/>
</dbReference>
<dbReference type="eggNOG" id="KOG0054">
    <property type="taxonomic scope" value="Eukaryota"/>
</dbReference>
<dbReference type="InParanoid" id="D8S2V2"/>
<feature type="transmembrane region" description="Helical" evidence="16">
    <location>
        <begin position="877"/>
        <end position="899"/>
    </location>
</feature>
<dbReference type="SUPFAM" id="SSF52540">
    <property type="entry name" value="P-loop containing nucleoside triphosphate hydrolases"/>
    <property type="match status" value="2"/>
</dbReference>
<dbReference type="PROSITE" id="PS50929">
    <property type="entry name" value="ABC_TM1F"/>
    <property type="match status" value="2"/>
</dbReference>
<evidence type="ECO:0000256" key="9">
    <source>
        <dbReference type="ARBA" id="ARBA00022840"/>
    </source>
</evidence>
<dbReference type="CDD" id="cd12933">
    <property type="entry name" value="eIF3G"/>
    <property type="match status" value="1"/>
</dbReference>
<dbReference type="GO" id="GO:0001732">
    <property type="term" value="P:formation of cytoplasmic translation initiation complex"/>
    <property type="evidence" value="ECO:0007669"/>
    <property type="project" value="UniProtKB-UniRule"/>
</dbReference>
<keyword evidence="4 13" id="KW-0963">Cytoplasm</keyword>
<evidence type="ECO:0000313" key="20">
    <source>
        <dbReference type="EMBL" id="EFJ21154.1"/>
    </source>
</evidence>
<feature type="region of interest" description="Disordered" evidence="15">
    <location>
        <begin position="1361"/>
        <end position="1397"/>
    </location>
</feature>
<comment type="function">
    <text evidence="13">RNA-binding component of the eukaryotic translation initiation factor 3 (eIF-3) complex, which is involved in protein synthesis of a specialized repertoire of mRNAs and, together with other initiation factors, stimulates binding of mRNA and methionyl-tRNAi to the 40S ribosome. The eIF-3 complex specifically targets and initiates translation of a subset of mRNAs involved in cell proliferation. This subunit can bind 18S rRNA.</text>
</comment>
<dbReference type="InterPro" id="IPR036640">
    <property type="entry name" value="ABC1_TM_sf"/>
</dbReference>
<evidence type="ECO:0000256" key="10">
    <source>
        <dbReference type="ARBA" id="ARBA00022917"/>
    </source>
</evidence>
<evidence type="ECO:0000256" key="8">
    <source>
        <dbReference type="ARBA" id="ARBA00022741"/>
    </source>
</evidence>
<dbReference type="GO" id="GO:0140359">
    <property type="term" value="F:ABC-type transporter activity"/>
    <property type="evidence" value="ECO:0000318"/>
    <property type="project" value="GO_Central"/>
</dbReference>
<dbReference type="PROSITE" id="PS50102">
    <property type="entry name" value="RRM"/>
    <property type="match status" value="1"/>
</dbReference>
<dbReference type="GO" id="GO:0016020">
    <property type="term" value="C:membrane"/>
    <property type="evidence" value="ECO:0007669"/>
    <property type="project" value="UniProtKB-SubCell"/>
</dbReference>
<keyword evidence="11 16" id="KW-1133">Transmembrane helix</keyword>
<dbReference type="InterPro" id="IPR000504">
    <property type="entry name" value="RRM_dom"/>
</dbReference>
<feature type="transmembrane region" description="Helical" evidence="16">
    <location>
        <begin position="779"/>
        <end position="807"/>
    </location>
</feature>
<evidence type="ECO:0000313" key="21">
    <source>
        <dbReference type="Proteomes" id="UP000001514"/>
    </source>
</evidence>
<feature type="domain" description="ABC transporter" evidence="18">
    <location>
        <begin position="395"/>
        <end position="616"/>
    </location>
</feature>
<dbReference type="HAMAP" id="MF_03006">
    <property type="entry name" value="eIF3g"/>
    <property type="match status" value="1"/>
</dbReference>
<sequence length="1494" mass="165127">MREPLLQNEGTYSLAKEEEKIVTPHVTASAISIAFFRWLDPLFAAGSKRPLQLEDLPWLGERNSAAFLFQRLRGSSIWDAIWRPNRKLVIASGIVSLLHVLASYAGPFLVADFVASYGTSAGKGFALASGFLLAKISANLLERQRHFMLCLLGLHVESSLACHVFHKALKSSRVSTGEVVNLVTSDVRQVGWFCWEIHSVWTLPLEALLGLIILYRDVGLASFASVGALIACTLCNVPLASIQEKSQGKMMRERDCRMRATAESLRSMRTLKLHGWEESFLRKIERLRAAEYAHLSRYSYVQALSKYVFATAPSAMAVVAVALMAKLQPGKILSAVAVFRMLQSMQDGIPDFISSLVGVRVSMQRLSKFFEASEVESRPEFTGCGGAAAAAAIEVRAASFSWDRDPEHPTLKDINLEVPKRCFVAITGAVGSAKSSLLSCILGQMPKLCGEVIVRGTTAYVSQSAWIQHATVKENILFGSEMNKEKYDKIISSCQLKRDLEMLTHGDETRIGDRGVTLSGGQKQRLQLARAMYKDADIYLLDDPLSALDTQTSRDILKECIQGILCTKTVLLVTHHLQSIQMADKVIVMANGSLSVDCAEQSRAAAESATMDESSNQDRKEDPAEIQQKLEEPEAAEQRECGSVSGGVYWAYLTSVYRGGLIPVILVSLAIYQGSQAAATWEVARPRTSEAKLVMVFGLLSLGSSLASLCRVLLVAVVGLKTSQKFFLGMYRSVFLAPMSFFDTTPIGCILNRASTDQTSVDISVPLRLSELAGYMTELVTIIVIVSFVSWHVLPVFAFLASVAYYLQRHYIKTIRELPRLMEIQRAPIVHHFEESLSGLATIRAFHREPQFLGRLFHLVDVNNRPQFHNFASMEFLALRIGVLADVFFCALMLLLVAFPKSPGSAGVAVTYALSLTTVLTWTLWSRVDTEKRIISAERLLQYTQLHYQSPRRGKHVQPAEDWPQLGTLELKEVKVRYKPSAPMALCGISCKFPAGKKVGVLGRTGSGKSTLVQAIFRTVELTSGQILIDSLDISAVDVHLLRSKLSIIPQDPVLFEGSIRYNLDPLSTFSDDRIWEVLRKCELMTAVASKGAGLDSLVSGDGENWSMGQRQLLCLGRVLLKQSRIVVLDEATASIDSATERIIQTRIAENFQECTVVTIAHRLATILSNTDLVAVLQNGKLVEFDAPPVLSSNPSSAFATLPRKTMMSSSFRWGDVEDEEVDVLPPRKVVGPDEKGIKIITSWRRNEDTGKLIKVIETVRVTKKTKKMSPAVLHRKQLKRFGDVANATEGVTLVSVDEIRLEKPGSRNTRSDNVDLGLPSSGNTSLIVCRACGKKGDHWTSRCPFKDLLLKDDDAVIKPAEDHGDRGDVTSKQSTGKYVAPNRRPGGGAGSKETMRYRDDGNSLRVTNLSEDTREADLQELFGRFGSISRIFVASDRETGLGRGFAFITFVRREDAERAMKKLDGYGYDSLILHVEWAAPRERPVKERNDHNK</sequence>
<comment type="subunit">
    <text evidence="13">Component of the eukaryotic translation initiation factor 3 (eIF-3) complex.</text>
</comment>
<dbReference type="EMBL" id="GL377600">
    <property type="protein sequence ID" value="EFJ21154.1"/>
    <property type="molecule type" value="Genomic_DNA"/>
</dbReference>
<dbReference type="CDD" id="cd12408">
    <property type="entry name" value="RRM_eIF3G_like"/>
    <property type="match status" value="1"/>
</dbReference>
<dbReference type="CDD" id="cd03244">
    <property type="entry name" value="ABCC_MRP_domain2"/>
    <property type="match status" value="1"/>
</dbReference>
<evidence type="ECO:0000256" key="6">
    <source>
        <dbReference type="ARBA" id="ARBA00022692"/>
    </source>
</evidence>
<keyword evidence="10 13" id="KW-0648">Protein biosynthesis</keyword>
<evidence type="ECO:0000256" key="16">
    <source>
        <dbReference type="SAM" id="Phobius"/>
    </source>
</evidence>
<evidence type="ECO:0000259" key="18">
    <source>
        <dbReference type="PROSITE" id="PS50893"/>
    </source>
</evidence>
<dbReference type="eggNOG" id="KOG0122">
    <property type="taxonomic scope" value="Eukaryota"/>
</dbReference>
<dbReference type="PANTHER" id="PTHR24223:SF108">
    <property type="entry name" value="ABC TRANSPORTER C FAMILY MEMBER 8"/>
    <property type="match status" value="1"/>
</dbReference>
<feature type="transmembrane region" description="Helical" evidence="16">
    <location>
        <begin position="649"/>
        <end position="672"/>
    </location>
</feature>
<dbReference type="InterPro" id="IPR024675">
    <property type="entry name" value="eIF3g_N"/>
</dbReference>
<evidence type="ECO:0000256" key="4">
    <source>
        <dbReference type="ARBA" id="ARBA00022490"/>
    </source>
</evidence>
<evidence type="ECO:0000259" key="19">
    <source>
        <dbReference type="PROSITE" id="PS50929"/>
    </source>
</evidence>
<dbReference type="Pfam" id="PF00076">
    <property type="entry name" value="RRM_1"/>
    <property type="match status" value="1"/>
</dbReference>
<dbReference type="PANTHER" id="PTHR24223">
    <property type="entry name" value="ATP-BINDING CASSETTE SUB-FAMILY C"/>
    <property type="match status" value="1"/>
</dbReference>
<keyword evidence="9 20" id="KW-0067">ATP-binding</keyword>
<feature type="transmembrane region" description="Helical" evidence="16">
    <location>
        <begin position="88"/>
        <end position="109"/>
    </location>
</feature>
<dbReference type="FunFam" id="1.20.1560.10:FF:000013">
    <property type="entry name" value="ABC transporter C family member 2"/>
    <property type="match status" value="1"/>
</dbReference>
<organism evidence="21">
    <name type="scientific">Selaginella moellendorffii</name>
    <name type="common">Spikemoss</name>
    <dbReference type="NCBI Taxonomy" id="88036"/>
    <lineage>
        <taxon>Eukaryota</taxon>
        <taxon>Viridiplantae</taxon>
        <taxon>Streptophyta</taxon>
        <taxon>Embryophyta</taxon>
        <taxon>Tracheophyta</taxon>
        <taxon>Lycopodiopsida</taxon>
        <taxon>Selaginellales</taxon>
        <taxon>Selaginellaceae</taxon>
        <taxon>Selaginella</taxon>
    </lineage>
</organism>
<feature type="transmembrane region" description="Helical" evidence="16">
    <location>
        <begin position="218"/>
        <end position="242"/>
    </location>
</feature>
<dbReference type="InterPro" id="IPR017334">
    <property type="entry name" value="eIF3_g"/>
</dbReference>
<dbReference type="GO" id="GO:0003723">
    <property type="term" value="F:RNA binding"/>
    <property type="evidence" value="ECO:0007669"/>
    <property type="project" value="UniProtKB-UniRule"/>
</dbReference>
<keyword evidence="21" id="KW-1185">Reference proteome</keyword>
<dbReference type="SUPFAM" id="SSF90123">
    <property type="entry name" value="ABC transporter transmembrane region"/>
    <property type="match status" value="2"/>
</dbReference>
<dbReference type="Pfam" id="PF00005">
    <property type="entry name" value="ABC_tran"/>
    <property type="match status" value="2"/>
</dbReference>
<evidence type="ECO:0000256" key="1">
    <source>
        <dbReference type="ARBA" id="ARBA00004141"/>
    </source>
</evidence>
<keyword evidence="3" id="KW-0813">Transport</keyword>
<dbReference type="Pfam" id="PF12353">
    <property type="entry name" value="eIF3g"/>
    <property type="match status" value="1"/>
</dbReference>
<dbReference type="SUPFAM" id="SSF54928">
    <property type="entry name" value="RNA-binding domain, RBD"/>
    <property type="match status" value="1"/>
</dbReference>
<protein>
    <recommendedName>
        <fullName evidence="13">Eukaryotic translation initiation factor 3 subunit G</fullName>
        <shortName evidence="13">eIF3g</shortName>
    </recommendedName>
    <alternativeName>
        <fullName evidence="13">Eukaryotic translation initiation factor 3 RNA-binding subunit</fullName>
        <shortName evidence="13">eIF-3 RNA-binding subunit</shortName>
    </alternativeName>
    <alternativeName>
        <fullName evidence="13">Eukaryotic translation initiation factor 3 subunit 4</fullName>
    </alternativeName>
</protein>
<feature type="transmembrane region" description="Helical" evidence="16">
    <location>
        <begin position="905"/>
        <end position="925"/>
    </location>
</feature>
<dbReference type="GO" id="GO:0055085">
    <property type="term" value="P:transmembrane transport"/>
    <property type="evidence" value="ECO:0000318"/>
    <property type="project" value="GO_Central"/>
</dbReference>
<feature type="domain" description="RRM" evidence="17">
    <location>
        <begin position="1403"/>
        <end position="1481"/>
    </location>
</feature>
<dbReference type="SMART" id="SM00360">
    <property type="entry name" value="RRM"/>
    <property type="match status" value="1"/>
</dbReference>
<dbReference type="PROSITE" id="PS00211">
    <property type="entry name" value="ABC_TRANSPORTER_1"/>
    <property type="match status" value="1"/>
</dbReference>